<dbReference type="Proteomes" id="UP000000759">
    <property type="component" value="Chromosome 8"/>
</dbReference>
<evidence type="ECO:0000313" key="3">
    <source>
        <dbReference type="EMBL" id="EEC48225.1"/>
    </source>
</evidence>
<protein>
    <recommendedName>
        <fullName evidence="2">NAD-dependent epimerase/dehydratase domain-containing protein</fullName>
    </recommendedName>
</protein>
<feature type="domain" description="NAD-dependent epimerase/dehydratase" evidence="2">
    <location>
        <begin position="63"/>
        <end position="177"/>
    </location>
</feature>
<reference evidence="3 4" key="1">
    <citation type="journal article" date="2008" name="Nature">
        <title>The Phaeodactylum genome reveals the evolutionary history of diatom genomes.</title>
        <authorList>
            <person name="Bowler C."/>
            <person name="Allen A.E."/>
            <person name="Badger J.H."/>
            <person name="Grimwood J."/>
            <person name="Jabbari K."/>
            <person name="Kuo A."/>
            <person name="Maheswari U."/>
            <person name="Martens C."/>
            <person name="Maumus F."/>
            <person name="Otillar R.P."/>
            <person name="Rayko E."/>
            <person name="Salamov A."/>
            <person name="Vandepoele K."/>
            <person name="Beszteri B."/>
            <person name="Gruber A."/>
            <person name="Heijde M."/>
            <person name="Katinka M."/>
            <person name="Mock T."/>
            <person name="Valentin K."/>
            <person name="Verret F."/>
            <person name="Berges J.A."/>
            <person name="Brownlee C."/>
            <person name="Cadoret J.P."/>
            <person name="Chiovitti A."/>
            <person name="Choi C.J."/>
            <person name="Coesel S."/>
            <person name="De Martino A."/>
            <person name="Detter J.C."/>
            <person name="Durkin C."/>
            <person name="Falciatore A."/>
            <person name="Fournet J."/>
            <person name="Haruta M."/>
            <person name="Huysman M.J."/>
            <person name="Jenkins B.D."/>
            <person name="Jiroutova K."/>
            <person name="Jorgensen R.E."/>
            <person name="Joubert Y."/>
            <person name="Kaplan A."/>
            <person name="Kroger N."/>
            <person name="Kroth P.G."/>
            <person name="La Roche J."/>
            <person name="Lindquist E."/>
            <person name="Lommer M."/>
            <person name="Martin-Jezequel V."/>
            <person name="Lopez P.J."/>
            <person name="Lucas S."/>
            <person name="Mangogna M."/>
            <person name="McGinnis K."/>
            <person name="Medlin L.K."/>
            <person name="Montsant A."/>
            <person name="Oudot-Le Secq M.P."/>
            <person name="Napoli C."/>
            <person name="Obornik M."/>
            <person name="Parker M.S."/>
            <person name="Petit J.L."/>
            <person name="Porcel B.M."/>
            <person name="Poulsen N."/>
            <person name="Robison M."/>
            <person name="Rychlewski L."/>
            <person name="Rynearson T.A."/>
            <person name="Schmutz J."/>
            <person name="Shapiro H."/>
            <person name="Siaut M."/>
            <person name="Stanley M."/>
            <person name="Sussman M.R."/>
            <person name="Taylor A.R."/>
            <person name="Vardi A."/>
            <person name="von Dassow P."/>
            <person name="Vyverman W."/>
            <person name="Willis A."/>
            <person name="Wyrwicz L.S."/>
            <person name="Rokhsar D.S."/>
            <person name="Weissenbach J."/>
            <person name="Armbrust E.V."/>
            <person name="Green B.R."/>
            <person name="Van de Peer Y."/>
            <person name="Grigoriev I.V."/>
        </authorList>
    </citation>
    <scope>NUCLEOTIDE SEQUENCE [LARGE SCALE GENOMIC DNA]</scope>
    <source>
        <strain evidence="3 4">CCAP 1055/1</strain>
    </source>
</reference>
<organism evidence="3 4">
    <name type="scientific">Phaeodactylum tricornutum (strain CCAP 1055/1)</name>
    <dbReference type="NCBI Taxonomy" id="556484"/>
    <lineage>
        <taxon>Eukaryota</taxon>
        <taxon>Sar</taxon>
        <taxon>Stramenopiles</taxon>
        <taxon>Ochrophyta</taxon>
        <taxon>Bacillariophyta</taxon>
        <taxon>Bacillariophyceae</taxon>
        <taxon>Bacillariophycidae</taxon>
        <taxon>Naviculales</taxon>
        <taxon>Phaeodactylaceae</taxon>
        <taxon>Phaeodactylum</taxon>
    </lineage>
</organism>
<dbReference type="Gene3D" id="3.40.50.720">
    <property type="entry name" value="NAD(P)-binding Rossmann-like Domain"/>
    <property type="match status" value="1"/>
</dbReference>
<gene>
    <name evidence="3" type="ORF">PHATRDRAFT_35627</name>
</gene>
<evidence type="ECO:0000256" key="1">
    <source>
        <dbReference type="SAM" id="MobiDB-lite"/>
    </source>
</evidence>
<dbReference type="Pfam" id="PF01370">
    <property type="entry name" value="Epimerase"/>
    <property type="match status" value="1"/>
</dbReference>
<dbReference type="GeneID" id="7200940"/>
<dbReference type="RefSeq" id="XP_002180034.1">
    <property type="nucleotide sequence ID" value="XM_002179998.1"/>
</dbReference>
<dbReference type="SUPFAM" id="SSF51735">
    <property type="entry name" value="NAD(P)-binding Rossmann-fold domains"/>
    <property type="match status" value="1"/>
</dbReference>
<feature type="non-terminal residue" evidence="3">
    <location>
        <position position="345"/>
    </location>
</feature>
<dbReference type="InterPro" id="IPR036291">
    <property type="entry name" value="NAD(P)-bd_dom_sf"/>
</dbReference>
<dbReference type="eggNOG" id="ENOG502S7DX">
    <property type="taxonomic scope" value="Eukaryota"/>
</dbReference>
<evidence type="ECO:0000313" key="4">
    <source>
        <dbReference type="Proteomes" id="UP000000759"/>
    </source>
</evidence>
<keyword evidence="4" id="KW-1185">Reference proteome</keyword>
<sequence>MAERDNEDEATRLQQQAAKLREQIRQMEANLGDQRPRNYERPPPPQSQPDPTDTNPSLKGKRVLVTGANGRLGSMVCRYLLRNHPQTEVVAAVHVVGENSSTSRGYGRLSYEVGAEDGVGRIGPAWSSEDRTATFEWDISMKDYNLQNLRLVEVELLDPVQCRTVAEGCDAVIWCATDFNGNRPRAISGLNVAFLFRAVASPTKGRVEVEGLENMLGALKTARQDKQRATGRVPTNDPVNVVLVSTAPDAYDDFETPFGSFRGIKRQGEQMLQSDFPSLSHTILQLSRFEDNFVEEGLDVSTEPSRANDMEAPGDADKARRRINRRDAAKVAVDALLDEELKDKT</sequence>
<evidence type="ECO:0000259" key="2">
    <source>
        <dbReference type="Pfam" id="PF01370"/>
    </source>
</evidence>
<dbReference type="EMBL" id="CM000611">
    <property type="protein sequence ID" value="EEC48225.1"/>
    <property type="molecule type" value="Genomic_DNA"/>
</dbReference>
<dbReference type="OrthoDB" id="42270at2759"/>
<feature type="region of interest" description="Disordered" evidence="1">
    <location>
        <begin position="298"/>
        <end position="324"/>
    </location>
</feature>
<accession>B7FYT4</accession>
<reference evidence="4" key="2">
    <citation type="submission" date="2008-08" db="EMBL/GenBank/DDBJ databases">
        <authorList>
            <consortium name="Diatom Consortium"/>
            <person name="Grigoriev I."/>
            <person name="Grimwood J."/>
            <person name="Kuo A."/>
            <person name="Otillar R.P."/>
            <person name="Salamov A."/>
            <person name="Detter J.C."/>
            <person name="Lindquist E."/>
            <person name="Shapiro H."/>
            <person name="Lucas S."/>
            <person name="Glavina del Rio T."/>
            <person name="Pitluck S."/>
            <person name="Rokhsar D."/>
            <person name="Bowler C."/>
        </authorList>
    </citation>
    <scope>GENOME REANNOTATION</scope>
    <source>
        <strain evidence="4">CCAP 1055/1</strain>
    </source>
</reference>
<dbReference type="InParanoid" id="B7FYT4"/>
<dbReference type="KEGG" id="pti:PHATRDRAFT_35627"/>
<dbReference type="AlphaFoldDB" id="B7FYT4"/>
<feature type="region of interest" description="Disordered" evidence="1">
    <location>
        <begin position="1"/>
        <end position="61"/>
    </location>
</feature>
<dbReference type="InterPro" id="IPR001509">
    <property type="entry name" value="Epimerase_deHydtase"/>
</dbReference>
<dbReference type="PaxDb" id="2850-Phatr35627"/>
<dbReference type="HOGENOM" id="CLU_701082_0_0_1"/>
<proteinExistence type="predicted"/>
<name>B7FYT4_PHATC</name>